<proteinExistence type="predicted"/>
<accession>B9L164</accession>
<keyword evidence="2" id="KW-1185">Reference proteome</keyword>
<protein>
    <submittedName>
        <fullName evidence="1">Uncharacterized protein</fullName>
    </submittedName>
</protein>
<gene>
    <name evidence="1" type="ordered locus">trd_1775</name>
</gene>
<dbReference type="EMBL" id="CP001275">
    <property type="protein sequence ID" value="ACM05522.1"/>
    <property type="molecule type" value="Genomic_DNA"/>
</dbReference>
<dbReference type="KEGG" id="tro:trd_1775"/>
<name>B9L164_THERP</name>
<sequence>MPGMAQPEANRTQHHALTWRTRPRSGDRYRACFRVSVCRPGTVPAWDSQPLWRMSAHLVDNSCHVSTTAAVWCGRVSGSLWSIGGGRWSCAGGAPVSPTVGSRSSASFHTDVPRFSPAAKAIHHFSTLSSARRL</sequence>
<evidence type="ECO:0000313" key="1">
    <source>
        <dbReference type="EMBL" id="ACM05522.1"/>
    </source>
</evidence>
<dbReference type="Proteomes" id="UP000000447">
    <property type="component" value="Chromosome"/>
</dbReference>
<dbReference type="HOGENOM" id="CLU_1895216_0_0_0"/>
<organism evidence="1 2">
    <name type="scientific">Thermomicrobium roseum (strain ATCC 27502 / DSM 5159 / P-2)</name>
    <dbReference type="NCBI Taxonomy" id="309801"/>
    <lineage>
        <taxon>Bacteria</taxon>
        <taxon>Pseudomonadati</taxon>
        <taxon>Thermomicrobiota</taxon>
        <taxon>Thermomicrobia</taxon>
        <taxon>Thermomicrobiales</taxon>
        <taxon>Thermomicrobiaceae</taxon>
        <taxon>Thermomicrobium</taxon>
    </lineage>
</organism>
<evidence type="ECO:0000313" key="2">
    <source>
        <dbReference type="Proteomes" id="UP000000447"/>
    </source>
</evidence>
<reference evidence="1 2" key="1">
    <citation type="journal article" date="2009" name="PLoS ONE">
        <title>Complete genome sequence of the aerobic CO-oxidizing thermophile Thermomicrobium roseum.</title>
        <authorList>
            <person name="Wu D."/>
            <person name="Raymond J."/>
            <person name="Wu M."/>
            <person name="Chatterji S."/>
            <person name="Ren Q."/>
            <person name="Graham J.E."/>
            <person name="Bryant D.A."/>
            <person name="Robb F."/>
            <person name="Colman A."/>
            <person name="Tallon L.J."/>
            <person name="Badger J.H."/>
            <person name="Madupu R."/>
            <person name="Ward N.L."/>
            <person name="Eisen J.A."/>
        </authorList>
    </citation>
    <scope>NUCLEOTIDE SEQUENCE [LARGE SCALE GENOMIC DNA]</scope>
    <source>
        <strain evidence="2">ATCC 27502 / DSM 5159 / P-2</strain>
    </source>
</reference>
<dbReference type="STRING" id="309801.trd_1775"/>
<dbReference type="AlphaFoldDB" id="B9L164"/>